<dbReference type="Proteomes" id="UP000198211">
    <property type="component" value="Unassembled WGS sequence"/>
</dbReference>
<feature type="region of interest" description="Disordered" evidence="1">
    <location>
        <begin position="62"/>
        <end position="82"/>
    </location>
</feature>
<sequence>FERVRGFLALKELDKEQHVRDAFSCADPSFVRTMQIITDVQMSALQCLQVSQVLSHQAAAASSSGTSRVPKGNPGAQARAPVPQDVQDALPMMNGQSLCMRYISKVPCPSKHDGCFSRKRGHFAPATLPGIVFDFIQKNYGGLRKDCAAISREQSDD</sequence>
<organism evidence="2 3">
    <name type="scientific">Phytophthora megakarya</name>
    <dbReference type="NCBI Taxonomy" id="4795"/>
    <lineage>
        <taxon>Eukaryota</taxon>
        <taxon>Sar</taxon>
        <taxon>Stramenopiles</taxon>
        <taxon>Oomycota</taxon>
        <taxon>Peronosporomycetes</taxon>
        <taxon>Peronosporales</taxon>
        <taxon>Peronosporaceae</taxon>
        <taxon>Phytophthora</taxon>
    </lineage>
</organism>
<comment type="caution">
    <text evidence="2">The sequence shown here is derived from an EMBL/GenBank/DDBJ whole genome shotgun (WGS) entry which is preliminary data.</text>
</comment>
<proteinExistence type="predicted"/>
<reference evidence="3" key="1">
    <citation type="submission" date="2017-03" db="EMBL/GenBank/DDBJ databases">
        <title>Phytopthora megakarya and P. palmivora, two closely related causual agents of cacao black pod achieved similar genome size and gene model numbers by different mechanisms.</title>
        <authorList>
            <person name="Ali S."/>
            <person name="Shao J."/>
            <person name="Larry D.J."/>
            <person name="Kronmiller B."/>
            <person name="Shen D."/>
            <person name="Strem M.D."/>
            <person name="Melnick R.L."/>
            <person name="Guiltinan M.J."/>
            <person name="Tyler B.M."/>
            <person name="Meinhardt L.W."/>
            <person name="Bailey B.A."/>
        </authorList>
    </citation>
    <scope>NUCLEOTIDE SEQUENCE [LARGE SCALE GENOMIC DNA]</scope>
    <source>
        <strain evidence="3">zdho120</strain>
    </source>
</reference>
<evidence type="ECO:0000256" key="1">
    <source>
        <dbReference type="SAM" id="MobiDB-lite"/>
    </source>
</evidence>
<dbReference type="AlphaFoldDB" id="A0A225UL27"/>
<protein>
    <submittedName>
        <fullName evidence="2">Uncharacterized protein</fullName>
    </submittedName>
</protein>
<name>A0A225UL27_9STRA</name>
<gene>
    <name evidence="2" type="ORF">PHMEG_00037418</name>
</gene>
<dbReference type="OrthoDB" id="143985at2759"/>
<keyword evidence="3" id="KW-1185">Reference proteome</keyword>
<accession>A0A225UL27</accession>
<feature type="non-terminal residue" evidence="2">
    <location>
        <position position="1"/>
    </location>
</feature>
<evidence type="ECO:0000313" key="2">
    <source>
        <dbReference type="EMBL" id="OWY93256.1"/>
    </source>
</evidence>
<evidence type="ECO:0000313" key="3">
    <source>
        <dbReference type="Proteomes" id="UP000198211"/>
    </source>
</evidence>
<dbReference type="EMBL" id="NBNE01016407">
    <property type="protein sequence ID" value="OWY93256.1"/>
    <property type="molecule type" value="Genomic_DNA"/>
</dbReference>